<reference evidence="1" key="1">
    <citation type="submission" date="2021-04" db="EMBL/GenBank/DDBJ databases">
        <authorList>
            <consortium name="Wellcome Sanger Institute Data Sharing"/>
        </authorList>
    </citation>
    <scope>NUCLEOTIDE SEQUENCE [LARGE SCALE GENOMIC DNA]</scope>
</reference>
<keyword evidence="2" id="KW-1185">Reference proteome</keyword>
<evidence type="ECO:0000313" key="2">
    <source>
        <dbReference type="Proteomes" id="UP000265040"/>
    </source>
</evidence>
<dbReference type="InParanoid" id="A0A7N6FHJ3"/>
<protein>
    <submittedName>
        <fullName evidence="1">Uncharacterized protein</fullName>
    </submittedName>
</protein>
<evidence type="ECO:0000313" key="1">
    <source>
        <dbReference type="Ensembl" id="ENSATEP00000062079.1"/>
    </source>
</evidence>
<reference evidence="1" key="2">
    <citation type="submission" date="2025-08" db="UniProtKB">
        <authorList>
            <consortium name="Ensembl"/>
        </authorList>
    </citation>
    <scope>IDENTIFICATION</scope>
</reference>
<accession>A0A7N6FHJ3</accession>
<dbReference type="Proteomes" id="UP000265040">
    <property type="component" value="Chromosome 21"/>
</dbReference>
<sequence>VSVWCPCLRRCPFSDKWSSAEGEGNDYHQMVLCSSLPFLYFMHITDFCFNKALTIHQLIQFRTPALPCYADRHSLDCPLSWNYNVSA</sequence>
<reference evidence="1" key="3">
    <citation type="submission" date="2025-09" db="UniProtKB">
        <authorList>
            <consortium name="Ensembl"/>
        </authorList>
    </citation>
    <scope>IDENTIFICATION</scope>
</reference>
<proteinExistence type="predicted"/>
<organism evidence="1 2">
    <name type="scientific">Anabas testudineus</name>
    <name type="common">Climbing perch</name>
    <name type="synonym">Anthias testudineus</name>
    <dbReference type="NCBI Taxonomy" id="64144"/>
    <lineage>
        <taxon>Eukaryota</taxon>
        <taxon>Metazoa</taxon>
        <taxon>Chordata</taxon>
        <taxon>Craniata</taxon>
        <taxon>Vertebrata</taxon>
        <taxon>Euteleostomi</taxon>
        <taxon>Actinopterygii</taxon>
        <taxon>Neopterygii</taxon>
        <taxon>Teleostei</taxon>
        <taxon>Neoteleostei</taxon>
        <taxon>Acanthomorphata</taxon>
        <taxon>Anabantaria</taxon>
        <taxon>Anabantiformes</taxon>
        <taxon>Anabantoidei</taxon>
        <taxon>Anabantidae</taxon>
        <taxon>Anabas</taxon>
    </lineage>
</organism>
<name>A0A7N6FHJ3_ANATE</name>
<dbReference type="AlphaFoldDB" id="A0A7N6FHJ3"/>
<dbReference type="Ensembl" id="ENSATET00000049118.1">
    <property type="protein sequence ID" value="ENSATEP00000062079.1"/>
    <property type="gene ID" value="ENSATEG00000027795.1"/>
</dbReference>